<dbReference type="GeneID" id="36517693"/>
<dbReference type="Proteomes" id="UP000238350">
    <property type="component" value="Unassembled WGS sequence"/>
</dbReference>
<evidence type="ECO:0000313" key="1">
    <source>
        <dbReference type="EMBL" id="PRT56325.1"/>
    </source>
</evidence>
<reference evidence="1 2" key="1">
    <citation type="submission" date="2017-04" db="EMBL/GenBank/DDBJ databases">
        <title>Genome sequencing of [Candida] sorbophila.</title>
        <authorList>
            <person name="Ahn J.O."/>
        </authorList>
    </citation>
    <scope>NUCLEOTIDE SEQUENCE [LARGE SCALE GENOMIC DNA]</scope>
    <source>
        <strain evidence="1 2">DS02</strain>
    </source>
</reference>
<proteinExistence type="predicted"/>
<organism evidence="1 2">
    <name type="scientific">Wickerhamiella sorbophila</name>
    <dbReference type="NCBI Taxonomy" id="45607"/>
    <lineage>
        <taxon>Eukaryota</taxon>
        <taxon>Fungi</taxon>
        <taxon>Dikarya</taxon>
        <taxon>Ascomycota</taxon>
        <taxon>Saccharomycotina</taxon>
        <taxon>Dipodascomycetes</taxon>
        <taxon>Dipodascales</taxon>
        <taxon>Trichomonascaceae</taxon>
        <taxon>Wickerhamiella</taxon>
    </lineage>
</organism>
<name>A0A2T0FMX6_9ASCO</name>
<dbReference type="EMBL" id="NDIQ01000022">
    <property type="protein sequence ID" value="PRT56325.1"/>
    <property type="molecule type" value="Genomic_DNA"/>
</dbReference>
<dbReference type="SUPFAM" id="SSF48371">
    <property type="entry name" value="ARM repeat"/>
    <property type="match status" value="1"/>
</dbReference>
<dbReference type="RefSeq" id="XP_024666270.1">
    <property type="nucleotide sequence ID" value="XM_024810502.1"/>
</dbReference>
<dbReference type="InterPro" id="IPR016024">
    <property type="entry name" value="ARM-type_fold"/>
</dbReference>
<keyword evidence="2" id="KW-1185">Reference proteome</keyword>
<comment type="caution">
    <text evidence="1">The sequence shown here is derived from an EMBL/GenBank/DDBJ whole genome shotgun (WGS) entry which is preliminary data.</text>
</comment>
<sequence length="628" mass="71323">MDEPHESINSSVKPSKYSEDNYSTWTHTEIDFVLSILQECRVSVTREQISAQSKSRWHIEFSKISGHRDCYYRSGENISKFYTLKLENWIENGTIEAMLEFVWESYISCTWLELRRLLGFLLIEAAKIALSENIPSDFMTRNRQNVLEKMVLDVDPSICTAATQAYFQTGSFPNETTLLNTIGHLVTHRKSKKVRYVACSVLTRALDCTPGLDRLLALLLGSKLLKMSRLDPSVYSRAAALKAINKLFAVDVFPMSVTDVANLVSTDDHPALLRQWAHLLWSVILLGIAEGEDSSFLARVLEVVRLVKTGTLSDHQGAIILAHQETSWQSCCQLLQHDLADHSGFPDTLKLLVTWTGILASMPKSPHVNKKVEPRLEAAEEINSVLGLLNMLQSDEMKAEGIHLLCNVMVHGKYREFEAIEMVVDRVIELFVSTSTPGLICVIGDLFQSLYEDPYYKARISAKLDVLAALILSSKDGLYIHKFAALCGTVLKPSQELGQMEPDAIARFIQAKVEFVMHVDHETVHFIERIIQLCPKFPEKLILILKTVGKYSSRAKIHQWPLPNFPIEICSWLIEYLKNFNEADRETLVECILGLWYYNALPDELIANVRRIFSEQGWTCRELELIET</sequence>
<gene>
    <name evidence="1" type="ORF">B9G98_03945</name>
</gene>
<evidence type="ECO:0000313" key="2">
    <source>
        <dbReference type="Proteomes" id="UP000238350"/>
    </source>
</evidence>
<accession>A0A2T0FMX6</accession>
<dbReference type="AlphaFoldDB" id="A0A2T0FMX6"/>
<protein>
    <submittedName>
        <fullName evidence="1">Uncharacterized protein</fullName>
    </submittedName>
</protein>